<keyword evidence="5" id="KW-1185">Reference proteome</keyword>
<feature type="signal peptide" evidence="2">
    <location>
        <begin position="1"/>
        <end position="23"/>
    </location>
</feature>
<name>A0AAV2PWI0_MEGNR</name>
<protein>
    <recommendedName>
        <fullName evidence="3">Neurotransmitter-gated ion-channel transmembrane domain-containing protein</fullName>
    </recommendedName>
</protein>
<keyword evidence="1" id="KW-0472">Membrane</keyword>
<proteinExistence type="predicted"/>
<comment type="caution">
    <text evidence="4">The sequence shown here is derived from an EMBL/GenBank/DDBJ whole genome shotgun (WGS) entry which is preliminary data.</text>
</comment>
<dbReference type="GO" id="GO:0016020">
    <property type="term" value="C:membrane"/>
    <property type="evidence" value="ECO:0007669"/>
    <property type="project" value="InterPro"/>
</dbReference>
<keyword evidence="1" id="KW-0812">Transmembrane</keyword>
<dbReference type="InterPro" id="IPR006029">
    <property type="entry name" value="Neurotrans-gated_channel_TM"/>
</dbReference>
<evidence type="ECO:0000313" key="5">
    <source>
        <dbReference type="Proteomes" id="UP001497623"/>
    </source>
</evidence>
<dbReference type="EMBL" id="CAXKWB010001439">
    <property type="protein sequence ID" value="CAL4064356.1"/>
    <property type="molecule type" value="Genomic_DNA"/>
</dbReference>
<feature type="transmembrane region" description="Helical" evidence="1">
    <location>
        <begin position="95"/>
        <end position="120"/>
    </location>
</feature>
<dbReference type="GO" id="GO:0006811">
    <property type="term" value="P:monoatomic ion transport"/>
    <property type="evidence" value="ECO:0007669"/>
    <property type="project" value="InterPro"/>
</dbReference>
<evidence type="ECO:0000256" key="2">
    <source>
        <dbReference type="SAM" id="SignalP"/>
    </source>
</evidence>
<organism evidence="4 5">
    <name type="scientific">Meganyctiphanes norvegica</name>
    <name type="common">Northern krill</name>
    <name type="synonym">Thysanopoda norvegica</name>
    <dbReference type="NCBI Taxonomy" id="48144"/>
    <lineage>
        <taxon>Eukaryota</taxon>
        <taxon>Metazoa</taxon>
        <taxon>Ecdysozoa</taxon>
        <taxon>Arthropoda</taxon>
        <taxon>Crustacea</taxon>
        <taxon>Multicrustacea</taxon>
        <taxon>Malacostraca</taxon>
        <taxon>Eumalacostraca</taxon>
        <taxon>Eucarida</taxon>
        <taxon>Euphausiacea</taxon>
        <taxon>Euphausiidae</taxon>
        <taxon>Meganyctiphanes</taxon>
    </lineage>
</organism>
<dbReference type="Gene3D" id="1.20.58.390">
    <property type="entry name" value="Neurotransmitter-gated ion-channel transmembrane domain"/>
    <property type="match status" value="1"/>
</dbReference>
<keyword evidence="2" id="KW-0732">Signal</keyword>
<reference evidence="4 5" key="1">
    <citation type="submission" date="2024-05" db="EMBL/GenBank/DDBJ databases">
        <authorList>
            <person name="Wallberg A."/>
        </authorList>
    </citation>
    <scope>NUCLEOTIDE SEQUENCE [LARGE SCALE GENOMIC DNA]</scope>
</reference>
<keyword evidence="1" id="KW-1133">Transmembrane helix</keyword>
<dbReference type="InterPro" id="IPR036719">
    <property type="entry name" value="Neuro-gated_channel_TM_sf"/>
</dbReference>
<feature type="chain" id="PRO_5043472313" description="Neurotransmitter-gated ion-channel transmembrane domain-containing protein" evidence="2">
    <location>
        <begin position="24"/>
        <end position="121"/>
    </location>
</feature>
<dbReference type="SUPFAM" id="SSF90112">
    <property type="entry name" value="Neurotransmitter-gated ion-channel transmembrane pore"/>
    <property type="match status" value="1"/>
</dbReference>
<evidence type="ECO:0000313" key="4">
    <source>
        <dbReference type="EMBL" id="CAL4064356.1"/>
    </source>
</evidence>
<evidence type="ECO:0000259" key="3">
    <source>
        <dbReference type="Pfam" id="PF02932"/>
    </source>
</evidence>
<feature type="domain" description="Neurotransmitter-gated ion-channel transmembrane" evidence="3">
    <location>
        <begin position="3"/>
        <end position="58"/>
    </location>
</feature>
<feature type="transmembrane region" description="Helical" evidence="1">
    <location>
        <begin position="34"/>
        <end position="55"/>
    </location>
</feature>
<evidence type="ECO:0000256" key="1">
    <source>
        <dbReference type="SAM" id="Phobius"/>
    </source>
</evidence>
<dbReference type="Pfam" id="PF02932">
    <property type="entry name" value="Neur_chan_memb"/>
    <property type="match status" value="1"/>
</dbReference>
<accession>A0AAV2PWI0</accession>
<sequence>QVRLQVSLTTLLVLYTLSVQVSSSLPPTAYVKMIDIWFFFCISLLFCIILLHVFIEYIDTGFPLLKPFKLSPVKPKSPMTLVENDKAKKSEMVSITVRIFIVPIIVVIFNIVFWSCILLQN</sequence>
<dbReference type="Proteomes" id="UP001497623">
    <property type="component" value="Unassembled WGS sequence"/>
</dbReference>
<feature type="non-terminal residue" evidence="4">
    <location>
        <position position="1"/>
    </location>
</feature>
<gene>
    <name evidence="4" type="ORF">MNOR_LOCUS4005</name>
</gene>
<dbReference type="InterPro" id="IPR038050">
    <property type="entry name" value="Neuro_actylchol_rec"/>
</dbReference>
<dbReference type="AlphaFoldDB" id="A0AAV2PWI0"/>